<evidence type="ECO:0000313" key="4">
    <source>
        <dbReference type="Proteomes" id="UP001642464"/>
    </source>
</evidence>
<accession>A0ABP0IGE2</accession>
<keyword evidence="4" id="KW-1185">Reference proteome</keyword>
<evidence type="ECO:0000259" key="2">
    <source>
        <dbReference type="Pfam" id="PF16036"/>
    </source>
</evidence>
<sequence>MFWPFRRSARAKPKRPRTAWGRWGRWAVVIGLSAYLLSGAFDCLDVKEPLTGASFPTRIGKQDLVATGVRRKWGLKVYAVAFYLEGSSRLWSEPPPSAKRLMSDAPGHCSLRMVITSSLVTKHKLTEGLKESLKPRLLQRAASAEADEALEAFATALTDGPSLKRGTQLLFTLKPGSIHLQMGKHEAEVKSKALVEALLATYVDAKAVAPEFKEQIFKGLVNGWLDKEDLRWALGLEEEPCLEEVKVMFYWDKLRHLEISEKPELDPYQANRSMQTKPGPHRRISAFQSPPGPCCLAQWLGRAWRHAPRERFFMAKPIVITLKRRASRSRSREDAEEAEEAEDEVMDRAALQGHLDTFQEELNTWLASESVKLGKLHQSGQELQATLAAKRTEVMEFLAKHGRPAEEEAELTALVVSLKKMLDEDKKAWAALSASLQDLAKRKGVPADKKPLELLKALLRHDSKSDDESYSYSD</sequence>
<dbReference type="InterPro" id="IPR036298">
    <property type="entry name" value="Chalcone_isomerase_sf"/>
</dbReference>
<protein>
    <recommendedName>
        <fullName evidence="2">Chalcone isomerase domain-containing protein</fullName>
    </recommendedName>
</protein>
<dbReference type="SUPFAM" id="SSF54626">
    <property type="entry name" value="Chalcone isomerase"/>
    <property type="match status" value="1"/>
</dbReference>
<evidence type="ECO:0000256" key="1">
    <source>
        <dbReference type="SAM" id="MobiDB-lite"/>
    </source>
</evidence>
<name>A0ABP0IGE2_9DINO</name>
<comment type="caution">
    <text evidence="3">The sequence shown here is derived from an EMBL/GenBank/DDBJ whole genome shotgun (WGS) entry which is preliminary data.</text>
</comment>
<proteinExistence type="predicted"/>
<organism evidence="3 4">
    <name type="scientific">Durusdinium trenchii</name>
    <dbReference type="NCBI Taxonomy" id="1381693"/>
    <lineage>
        <taxon>Eukaryota</taxon>
        <taxon>Sar</taxon>
        <taxon>Alveolata</taxon>
        <taxon>Dinophyceae</taxon>
        <taxon>Suessiales</taxon>
        <taxon>Symbiodiniaceae</taxon>
        <taxon>Durusdinium</taxon>
    </lineage>
</organism>
<gene>
    <name evidence="3" type="ORF">SCF082_LOCUS7019</name>
</gene>
<dbReference type="Proteomes" id="UP001642464">
    <property type="component" value="Unassembled WGS sequence"/>
</dbReference>
<dbReference type="PANTHER" id="PTHR47698:SF2">
    <property type="entry name" value="FATTY-ACID-BINDING PROTEIN 3, CHLOROPLASTIC"/>
    <property type="match status" value="1"/>
</dbReference>
<evidence type="ECO:0000313" key="3">
    <source>
        <dbReference type="EMBL" id="CAK9001636.1"/>
    </source>
</evidence>
<dbReference type="EMBL" id="CAXAMM010003903">
    <property type="protein sequence ID" value="CAK9001636.1"/>
    <property type="molecule type" value="Genomic_DNA"/>
</dbReference>
<feature type="region of interest" description="Disordered" evidence="1">
    <location>
        <begin position="266"/>
        <end position="288"/>
    </location>
</feature>
<reference evidence="3 4" key="1">
    <citation type="submission" date="2024-02" db="EMBL/GenBank/DDBJ databases">
        <authorList>
            <person name="Chen Y."/>
            <person name="Shah S."/>
            <person name="Dougan E. K."/>
            <person name="Thang M."/>
            <person name="Chan C."/>
        </authorList>
    </citation>
    <scope>NUCLEOTIDE SEQUENCE [LARGE SCALE GENOMIC DNA]</scope>
</reference>
<dbReference type="PANTHER" id="PTHR47698">
    <property type="entry name" value="FATTY-ACID-BINDING PROTEIN 3, CHLOROPLASTIC"/>
    <property type="match status" value="1"/>
</dbReference>
<dbReference type="Gene3D" id="3.50.70.10">
    <property type="match status" value="1"/>
</dbReference>
<dbReference type="Pfam" id="PF16036">
    <property type="entry name" value="Chalcone_3"/>
    <property type="match status" value="1"/>
</dbReference>
<dbReference type="InterPro" id="IPR016087">
    <property type="entry name" value="Chalcone_isomerase"/>
</dbReference>
<dbReference type="InterPro" id="IPR016088">
    <property type="entry name" value="Chalcone_isomerase_3-sand"/>
</dbReference>
<feature type="domain" description="Chalcone isomerase" evidence="2">
    <location>
        <begin position="64"/>
        <end position="216"/>
    </location>
</feature>